<dbReference type="SMART" id="SM00516">
    <property type="entry name" value="SEC14"/>
    <property type="match status" value="1"/>
</dbReference>
<evidence type="ECO:0000259" key="7">
    <source>
        <dbReference type="PROSITE" id="PS50909"/>
    </source>
</evidence>
<dbReference type="SUPFAM" id="SSF89009">
    <property type="entry name" value="GAT-like domain"/>
    <property type="match status" value="1"/>
</dbReference>
<gene>
    <name evidence="8" type="ORF">V6N12_058854</name>
</gene>
<dbReference type="InterPro" id="IPR044834">
    <property type="entry name" value="PATL"/>
</dbReference>
<dbReference type="InterPro" id="IPR038425">
    <property type="entry name" value="GAT_sf"/>
</dbReference>
<evidence type="ECO:0000313" key="9">
    <source>
        <dbReference type="Proteomes" id="UP001472677"/>
    </source>
</evidence>
<proteinExistence type="predicted"/>
<dbReference type="InterPro" id="IPR056794">
    <property type="entry name" value="PATL1-6_C_GOLD"/>
</dbReference>
<dbReference type="InterPro" id="IPR004152">
    <property type="entry name" value="GAT_dom"/>
</dbReference>
<keyword evidence="9" id="KW-1185">Reference proteome</keyword>
<evidence type="ECO:0000313" key="8">
    <source>
        <dbReference type="EMBL" id="KAK8565287.1"/>
    </source>
</evidence>
<dbReference type="CDD" id="cd14231">
    <property type="entry name" value="GAT_GGA-like_plant"/>
    <property type="match status" value="1"/>
</dbReference>
<dbReference type="Gene3D" id="1.20.58.160">
    <property type="match status" value="1"/>
</dbReference>
<protein>
    <submittedName>
        <fullName evidence="8">Uncharacterized protein</fullName>
    </submittedName>
</protein>
<feature type="domain" description="VHS" evidence="5">
    <location>
        <begin position="45"/>
        <end position="148"/>
    </location>
</feature>
<dbReference type="PANTHER" id="PTHR45932:SF3">
    <property type="entry name" value="PATELLIN-4-LIKE"/>
    <property type="match status" value="1"/>
</dbReference>
<dbReference type="PANTHER" id="PTHR45932">
    <property type="entry name" value="PATELLIN-1"/>
    <property type="match status" value="1"/>
</dbReference>
<evidence type="ECO:0000256" key="4">
    <source>
        <dbReference type="ARBA" id="ARBA00023136"/>
    </source>
</evidence>
<name>A0ABR2ETD3_9ROSI</name>
<dbReference type="Proteomes" id="UP001472677">
    <property type="component" value="Unassembled WGS sequence"/>
</dbReference>
<dbReference type="Pfam" id="PF00790">
    <property type="entry name" value="VHS"/>
    <property type="match status" value="1"/>
</dbReference>
<dbReference type="EMBL" id="JBBPBM010000010">
    <property type="protein sequence ID" value="KAK8565287.1"/>
    <property type="molecule type" value="Genomic_DNA"/>
</dbReference>
<evidence type="ECO:0000259" key="5">
    <source>
        <dbReference type="PROSITE" id="PS50179"/>
    </source>
</evidence>
<evidence type="ECO:0000256" key="1">
    <source>
        <dbReference type="ARBA" id="ARBA00004370"/>
    </source>
</evidence>
<dbReference type="PROSITE" id="PS50909">
    <property type="entry name" value="GAT"/>
    <property type="match status" value="1"/>
</dbReference>
<comment type="subcellular location">
    <subcellularLocation>
        <location evidence="1">Membrane</location>
    </subcellularLocation>
</comment>
<dbReference type="SMART" id="SM00288">
    <property type="entry name" value="VHS"/>
    <property type="match status" value="1"/>
</dbReference>
<keyword evidence="4" id="KW-0472">Membrane</keyword>
<dbReference type="InterPro" id="IPR001251">
    <property type="entry name" value="CRAL-TRIO_dom"/>
</dbReference>
<dbReference type="Pfam" id="PF03765">
    <property type="entry name" value="CRAL_TRIO_N"/>
    <property type="match status" value="1"/>
</dbReference>
<dbReference type="InterPro" id="IPR008942">
    <property type="entry name" value="ENTH_VHS"/>
</dbReference>
<evidence type="ECO:0000259" key="6">
    <source>
        <dbReference type="PROSITE" id="PS50191"/>
    </source>
</evidence>
<dbReference type="SUPFAM" id="SSF48464">
    <property type="entry name" value="ENTH/VHS domain"/>
    <property type="match status" value="1"/>
</dbReference>
<keyword evidence="3" id="KW-0653">Protein transport</keyword>
<dbReference type="PROSITE" id="PS50191">
    <property type="entry name" value="CRAL_TRIO"/>
    <property type="match status" value="1"/>
</dbReference>
<dbReference type="InterPro" id="IPR036865">
    <property type="entry name" value="CRAL-TRIO_dom_sf"/>
</dbReference>
<sequence length="878" mass="99756">MDKTKLSEWGEKLKTGGAQMSRMLSGKMKEILQGPTPESRIVDEATLETLEEPNWGLNMKICAMINSQEFNAAEIVRAIKKKISGKSAVTQSLSLDLLEACTTNCPNVPSEVASAKVLEEMLKMMENPYTDPGNRGRALQLIRAWGQSQDLACLPVFHQTYMVKISGLVLNIMHLKRVILWLFANFFSYLNIKQSLKERSTQPPVANGKCSPLHFTLESCMRLPPPDNYPVDNTGPDGGDFTYSYGSLSAEQKKKVFKVTRNSIEVLSSMLSKETEPMPTLDELTESMLEKCKQSQPVIQMIIESTNDDGVLFEALNLNDELQQVISKFKELEADSKSGRQLKENSGTTEANATVPVEACDENMIGASPSTNEETKVRASPTIRKETMMSVSDTVDVFRDSGSICFHFPAMGKKREKSNKAKDGGKVQDQNRANTFQYEIALQVQERKDRYGKLSLDLETDEETFEEPSSVQEDGKNVSKGKKRCKYKALVEFRCRVEESILGNSLLGKPSSKLSHEESAEAIEELKEIKLWGVPLLPSKRHEGTDTVLLKFLKARDYKVHEAFEMLQRTLKWRKEFKADEIVEENMGLDFDNLAYLNSRDRDGRPLYYNMYGALKDKQNLHKILGSEEKCKKFLRWRVQYMEKAIKELNFKAGGTNSIVQIIDLKNSSGQTTKEFRSVCRKYWKLLQDHYPELIHQNIIINVPLWFYISHVFSSRLKAQRNSSRNVIARPGKVTSTLLEFIPPENLPVEYGGLQRENDDEFSSEDKVFVVRAKTNTTEYIHIPTPKAGVTMVWDLTVVGSWDISYKEEFIPDDEGSYRVLIENEKDTKKGGSVRNSFYISEPGKIVISIGNALLKKKKVLYRYKTKPTVPMYVRIKS</sequence>
<reference evidence="8 9" key="1">
    <citation type="journal article" date="2024" name="G3 (Bethesda)">
        <title>Genome assembly of Hibiscus sabdariffa L. provides insights into metabolisms of medicinal natural products.</title>
        <authorList>
            <person name="Kim T."/>
        </authorList>
    </citation>
    <scope>NUCLEOTIDE SEQUENCE [LARGE SCALE GENOMIC DNA]</scope>
    <source>
        <strain evidence="8">TK-2024</strain>
        <tissue evidence="8">Old leaves</tissue>
    </source>
</reference>
<dbReference type="Pfam" id="PF03127">
    <property type="entry name" value="GAT"/>
    <property type="match status" value="1"/>
</dbReference>
<dbReference type="InterPro" id="IPR002014">
    <property type="entry name" value="VHS_dom"/>
</dbReference>
<dbReference type="Gene3D" id="3.40.525.10">
    <property type="entry name" value="CRAL-TRIO lipid binding domain"/>
    <property type="match status" value="1"/>
</dbReference>
<organism evidence="8 9">
    <name type="scientific">Hibiscus sabdariffa</name>
    <name type="common">roselle</name>
    <dbReference type="NCBI Taxonomy" id="183260"/>
    <lineage>
        <taxon>Eukaryota</taxon>
        <taxon>Viridiplantae</taxon>
        <taxon>Streptophyta</taxon>
        <taxon>Embryophyta</taxon>
        <taxon>Tracheophyta</taxon>
        <taxon>Spermatophyta</taxon>
        <taxon>Magnoliopsida</taxon>
        <taxon>eudicotyledons</taxon>
        <taxon>Gunneridae</taxon>
        <taxon>Pentapetalae</taxon>
        <taxon>rosids</taxon>
        <taxon>malvids</taxon>
        <taxon>Malvales</taxon>
        <taxon>Malvaceae</taxon>
        <taxon>Malvoideae</taxon>
        <taxon>Hibiscus</taxon>
    </lineage>
</organism>
<dbReference type="PROSITE" id="PS50179">
    <property type="entry name" value="VHS"/>
    <property type="match status" value="1"/>
</dbReference>
<comment type="caution">
    <text evidence="8">The sequence shown here is derived from an EMBL/GenBank/DDBJ whole genome shotgun (WGS) entry which is preliminary data.</text>
</comment>
<feature type="domain" description="CRAL-TRIO" evidence="6">
    <location>
        <begin position="584"/>
        <end position="759"/>
    </location>
</feature>
<dbReference type="InterPro" id="IPR036273">
    <property type="entry name" value="CRAL/TRIO_N_dom_sf"/>
</dbReference>
<feature type="domain" description="GAT" evidence="7">
    <location>
        <begin position="248"/>
        <end position="334"/>
    </location>
</feature>
<dbReference type="Pfam" id="PF00650">
    <property type="entry name" value="CRAL_TRIO"/>
    <property type="match status" value="1"/>
</dbReference>
<dbReference type="CDD" id="cd03561">
    <property type="entry name" value="VHS"/>
    <property type="match status" value="1"/>
</dbReference>
<dbReference type="SUPFAM" id="SSF46938">
    <property type="entry name" value="CRAL/TRIO N-terminal domain"/>
    <property type="match status" value="1"/>
</dbReference>
<evidence type="ECO:0000256" key="3">
    <source>
        <dbReference type="ARBA" id="ARBA00022927"/>
    </source>
</evidence>
<keyword evidence="2" id="KW-0813">Transport</keyword>
<accession>A0ABR2ETD3</accession>
<dbReference type="Pfam" id="PF25099">
    <property type="entry name" value="GOLD_PATL1_C"/>
    <property type="match status" value="1"/>
</dbReference>
<evidence type="ECO:0000256" key="2">
    <source>
        <dbReference type="ARBA" id="ARBA00022448"/>
    </source>
</evidence>
<dbReference type="SUPFAM" id="SSF52087">
    <property type="entry name" value="CRAL/TRIO domain"/>
    <property type="match status" value="1"/>
</dbReference>
<dbReference type="Gene3D" id="1.25.40.90">
    <property type="match status" value="1"/>
</dbReference>
<dbReference type="SMART" id="SM01100">
    <property type="entry name" value="CRAL_TRIO_N"/>
    <property type="match status" value="1"/>
</dbReference>
<dbReference type="CDD" id="cd00170">
    <property type="entry name" value="SEC14"/>
    <property type="match status" value="1"/>
</dbReference>
<dbReference type="InterPro" id="IPR011074">
    <property type="entry name" value="CRAL/TRIO_N_dom"/>
</dbReference>